<proteinExistence type="predicted"/>
<organism evidence="2 3">
    <name type="scientific">Tahibacter soli</name>
    <dbReference type="NCBI Taxonomy" id="2983605"/>
    <lineage>
        <taxon>Bacteria</taxon>
        <taxon>Pseudomonadati</taxon>
        <taxon>Pseudomonadota</taxon>
        <taxon>Gammaproteobacteria</taxon>
        <taxon>Lysobacterales</taxon>
        <taxon>Rhodanobacteraceae</taxon>
        <taxon>Tahibacter</taxon>
    </lineage>
</organism>
<dbReference type="AlphaFoldDB" id="A0A9X4BH95"/>
<feature type="chain" id="PRO_5040822221" evidence="1">
    <location>
        <begin position="19"/>
        <end position="243"/>
    </location>
</feature>
<accession>A0A9X4BH95</accession>
<evidence type="ECO:0000256" key="1">
    <source>
        <dbReference type="SAM" id="SignalP"/>
    </source>
</evidence>
<keyword evidence="1" id="KW-0732">Signal</keyword>
<protein>
    <submittedName>
        <fullName evidence="2">Uncharacterized protein</fullName>
    </submittedName>
</protein>
<evidence type="ECO:0000313" key="3">
    <source>
        <dbReference type="Proteomes" id="UP001139971"/>
    </source>
</evidence>
<dbReference type="Proteomes" id="UP001139971">
    <property type="component" value="Unassembled WGS sequence"/>
</dbReference>
<dbReference type="RefSeq" id="WP_263543361.1">
    <property type="nucleotide sequence ID" value="NZ_JAOVZO020000003.1"/>
</dbReference>
<reference evidence="2" key="1">
    <citation type="submission" date="2023-02" db="EMBL/GenBank/DDBJ databases">
        <title>Tahibacter soli sp. nov. isolated from soil.</title>
        <authorList>
            <person name="Baek J.H."/>
            <person name="Lee J.K."/>
            <person name="Choi D.G."/>
            <person name="Jeon C.O."/>
        </authorList>
    </citation>
    <scope>NUCLEOTIDE SEQUENCE</scope>
    <source>
        <strain evidence="2">BL</strain>
    </source>
</reference>
<dbReference type="EMBL" id="JAOVZO020000003">
    <property type="protein sequence ID" value="MDC8012103.1"/>
    <property type="molecule type" value="Genomic_DNA"/>
</dbReference>
<keyword evidence="3" id="KW-1185">Reference proteome</keyword>
<name>A0A9X4BH95_9GAMM</name>
<sequence length="243" mass="25445">MKHLMLALAVFAATSASAAVVPTVDSPVSPDLVLPWFNGAITNAGTNIACLTDPPIVEIRVQGYAGFSYLPPNLTPAVGEVFYTHLVMSHPGNPCVGSAISLELILPPGVQTAVSAADPVFCFARLPNGPRLIDLGTDIDYGCPQTFSQGLEGLRFAAPRGGIGAGLWGAARGFFQEFLVPLRATSPQNGTGQIRWRINPDVGVVAYASVGPQVNGDVLFRTSNENNLLTLDICTVTPIAQGC</sequence>
<gene>
    <name evidence="2" type="ORF">OD750_006035</name>
</gene>
<feature type="signal peptide" evidence="1">
    <location>
        <begin position="1"/>
        <end position="18"/>
    </location>
</feature>
<evidence type="ECO:0000313" key="2">
    <source>
        <dbReference type="EMBL" id="MDC8012103.1"/>
    </source>
</evidence>
<comment type="caution">
    <text evidence="2">The sequence shown here is derived from an EMBL/GenBank/DDBJ whole genome shotgun (WGS) entry which is preliminary data.</text>
</comment>